<comment type="caution">
    <text evidence="2">The sequence shown here is derived from an EMBL/GenBank/DDBJ whole genome shotgun (WGS) entry which is preliminary data.</text>
</comment>
<evidence type="ECO:0000313" key="3">
    <source>
        <dbReference type="Proteomes" id="UP001480595"/>
    </source>
</evidence>
<evidence type="ECO:0000313" key="2">
    <source>
        <dbReference type="EMBL" id="KAK8073500.1"/>
    </source>
</evidence>
<feature type="compositionally biased region" description="Basic and acidic residues" evidence="1">
    <location>
        <begin position="37"/>
        <end position="50"/>
    </location>
</feature>
<protein>
    <recommendedName>
        <fullName evidence="4">Rrn9 domain-containing protein</fullName>
    </recommendedName>
</protein>
<accession>A0ABR1VQH2</accession>
<organism evidence="2 3">
    <name type="scientific">Apiospora phragmitis</name>
    <dbReference type="NCBI Taxonomy" id="2905665"/>
    <lineage>
        <taxon>Eukaryota</taxon>
        <taxon>Fungi</taxon>
        <taxon>Dikarya</taxon>
        <taxon>Ascomycota</taxon>
        <taxon>Pezizomycotina</taxon>
        <taxon>Sordariomycetes</taxon>
        <taxon>Xylariomycetidae</taxon>
        <taxon>Amphisphaeriales</taxon>
        <taxon>Apiosporaceae</taxon>
        <taxon>Apiospora</taxon>
    </lineage>
</organism>
<dbReference type="Proteomes" id="UP001480595">
    <property type="component" value="Unassembled WGS sequence"/>
</dbReference>
<dbReference type="GeneID" id="92088871"/>
<keyword evidence="3" id="KW-1185">Reference proteome</keyword>
<gene>
    <name evidence="2" type="ORF">PG994_004399</name>
</gene>
<feature type="compositionally biased region" description="Low complexity" evidence="1">
    <location>
        <begin position="70"/>
        <end position="82"/>
    </location>
</feature>
<dbReference type="RefSeq" id="XP_066717975.1">
    <property type="nucleotide sequence ID" value="XM_066855808.1"/>
</dbReference>
<reference evidence="2 3" key="1">
    <citation type="submission" date="2023-01" db="EMBL/GenBank/DDBJ databases">
        <title>Analysis of 21 Apiospora genomes using comparative genomics revels a genus with tremendous synthesis potential of carbohydrate active enzymes and secondary metabolites.</title>
        <authorList>
            <person name="Sorensen T."/>
        </authorList>
    </citation>
    <scope>NUCLEOTIDE SEQUENCE [LARGE SCALE GENOMIC DNA]</scope>
    <source>
        <strain evidence="2 3">CBS 135458</strain>
    </source>
</reference>
<sequence length="341" mass="37459">MVANGLGGKASDTDKPLMAQRETAAVADLDENVSVDKSSDSDRPIMDRRRAAAASQSTTTPIDDEHLDSGRPVAGPVRGPKVAPAPAPAPAPAISEPAAANTSGDKTSDSHRPLLTPDRRWKNLTSQRWQQLPPVERHKILLDMHDVDEFDSVIYSKANESSQPKSVFYDIPSYALRATASSRPLLKASAHFNPWTHWTHARTPEWHAQKQEEIKARGNRKDPKNFGQVAKRLAEGKAMRGHLPSYRKQELPDRVKTNPSWMAALAELDNLREAYHADQRTKAQQRKKGGKGKGKARLLDDDGDVDMGSPRSGGGSGSGEDPVQKRPTEFVLHRGDWTVAE</sequence>
<proteinExistence type="predicted"/>
<feature type="compositionally biased region" description="Basic and acidic residues" evidence="1">
    <location>
        <begin position="106"/>
        <end position="119"/>
    </location>
</feature>
<evidence type="ECO:0000256" key="1">
    <source>
        <dbReference type="SAM" id="MobiDB-lite"/>
    </source>
</evidence>
<feature type="compositionally biased region" description="Basic and acidic residues" evidence="1">
    <location>
        <begin position="322"/>
        <end position="341"/>
    </location>
</feature>
<name>A0ABR1VQH2_9PEZI</name>
<feature type="region of interest" description="Disordered" evidence="1">
    <location>
        <begin position="277"/>
        <end position="341"/>
    </location>
</feature>
<dbReference type="EMBL" id="JAQQWL010000005">
    <property type="protein sequence ID" value="KAK8073500.1"/>
    <property type="molecule type" value="Genomic_DNA"/>
</dbReference>
<feature type="region of interest" description="Disordered" evidence="1">
    <location>
        <begin position="1"/>
        <end position="119"/>
    </location>
</feature>
<evidence type="ECO:0008006" key="4">
    <source>
        <dbReference type="Google" id="ProtNLM"/>
    </source>
</evidence>
<feature type="compositionally biased region" description="Basic residues" evidence="1">
    <location>
        <begin position="283"/>
        <end position="296"/>
    </location>
</feature>